<keyword evidence="4" id="KW-1185">Reference proteome</keyword>
<evidence type="ECO:0000313" key="4">
    <source>
        <dbReference type="Proteomes" id="UP001054252"/>
    </source>
</evidence>
<dbReference type="PANTHER" id="PTHR33270">
    <property type="entry name" value="BNAC05G50380D PROTEIN"/>
    <property type="match status" value="1"/>
</dbReference>
<gene>
    <name evidence="3" type="ORF">SLEP1_g7473</name>
</gene>
<organism evidence="3 4">
    <name type="scientific">Rubroshorea leprosula</name>
    <dbReference type="NCBI Taxonomy" id="152421"/>
    <lineage>
        <taxon>Eukaryota</taxon>
        <taxon>Viridiplantae</taxon>
        <taxon>Streptophyta</taxon>
        <taxon>Embryophyta</taxon>
        <taxon>Tracheophyta</taxon>
        <taxon>Spermatophyta</taxon>
        <taxon>Magnoliopsida</taxon>
        <taxon>eudicotyledons</taxon>
        <taxon>Gunneridae</taxon>
        <taxon>Pentapetalae</taxon>
        <taxon>rosids</taxon>
        <taxon>malvids</taxon>
        <taxon>Malvales</taxon>
        <taxon>Dipterocarpaceae</taxon>
        <taxon>Rubroshorea</taxon>
    </lineage>
</organism>
<reference evidence="3 4" key="1">
    <citation type="journal article" date="2021" name="Commun. Biol.">
        <title>The genome of Shorea leprosula (Dipterocarpaceae) highlights the ecological relevance of drought in aseasonal tropical rainforests.</title>
        <authorList>
            <person name="Ng K.K.S."/>
            <person name="Kobayashi M.J."/>
            <person name="Fawcett J.A."/>
            <person name="Hatakeyama M."/>
            <person name="Paape T."/>
            <person name="Ng C.H."/>
            <person name="Ang C.C."/>
            <person name="Tnah L.H."/>
            <person name="Lee C.T."/>
            <person name="Nishiyama T."/>
            <person name="Sese J."/>
            <person name="O'Brien M.J."/>
            <person name="Copetti D."/>
            <person name="Mohd Noor M.I."/>
            <person name="Ong R.C."/>
            <person name="Putra M."/>
            <person name="Sireger I.Z."/>
            <person name="Indrioko S."/>
            <person name="Kosugi Y."/>
            <person name="Izuno A."/>
            <person name="Isagi Y."/>
            <person name="Lee S.L."/>
            <person name="Shimizu K.K."/>
        </authorList>
    </citation>
    <scope>NUCLEOTIDE SEQUENCE [LARGE SCALE GENOMIC DNA]</scope>
    <source>
        <strain evidence="3">214</strain>
    </source>
</reference>
<dbReference type="Proteomes" id="UP001054252">
    <property type="component" value="Unassembled WGS sequence"/>
</dbReference>
<dbReference type="InterPro" id="IPR055482">
    <property type="entry name" value="DUF7054"/>
</dbReference>
<dbReference type="AlphaFoldDB" id="A0AAV5I8E8"/>
<name>A0AAV5I8E8_9ROSI</name>
<evidence type="ECO:0000259" key="2">
    <source>
        <dbReference type="Pfam" id="PF23156"/>
    </source>
</evidence>
<accession>A0AAV5I8E8</accession>
<dbReference type="PANTHER" id="PTHR33270:SF24">
    <property type="entry name" value="EXPRESSED PROTEIN"/>
    <property type="match status" value="1"/>
</dbReference>
<evidence type="ECO:0000256" key="1">
    <source>
        <dbReference type="SAM" id="MobiDB-lite"/>
    </source>
</evidence>
<feature type="region of interest" description="Disordered" evidence="1">
    <location>
        <begin position="1"/>
        <end position="32"/>
    </location>
</feature>
<protein>
    <recommendedName>
        <fullName evidence="2">DUF7054 domain-containing protein</fullName>
    </recommendedName>
</protein>
<feature type="compositionally biased region" description="Basic residues" evidence="1">
    <location>
        <begin position="1"/>
        <end position="10"/>
    </location>
</feature>
<dbReference type="InterPro" id="IPR040358">
    <property type="entry name" value="At4g22758-like"/>
</dbReference>
<proteinExistence type="predicted"/>
<sequence>MPNSKGKRRGQGQDQEKSRRGRLTGKASSFHGRIPVQCLSTTATAELRRPKTLPELRSERNIPLGISSPEGRPKLTKLLLNVTIQGSLGAVQVVMSQENAVGDLIAATVRQYAKEGRRPILPSTDPSRFDLHYSQFSLESKFGKGGEADGVRVEKFLPMPKKNGDGRWRVNVVVFERSGGGGFKMRDSLAEVYRFPAIGRN</sequence>
<dbReference type="Pfam" id="PF23156">
    <property type="entry name" value="DUF7054"/>
    <property type="match status" value="1"/>
</dbReference>
<dbReference type="EMBL" id="BPVZ01000007">
    <property type="protein sequence ID" value="GKU93921.1"/>
    <property type="molecule type" value="Genomic_DNA"/>
</dbReference>
<feature type="domain" description="DUF7054" evidence="2">
    <location>
        <begin position="74"/>
        <end position="140"/>
    </location>
</feature>
<comment type="caution">
    <text evidence="3">The sequence shown here is derived from an EMBL/GenBank/DDBJ whole genome shotgun (WGS) entry which is preliminary data.</text>
</comment>
<evidence type="ECO:0000313" key="3">
    <source>
        <dbReference type="EMBL" id="GKU93921.1"/>
    </source>
</evidence>